<keyword evidence="6" id="KW-0378">Hydrolase</keyword>
<gene>
    <name evidence="11" type="ORF">H9950_09445</name>
</gene>
<keyword evidence="5" id="KW-0227">DNA damage</keyword>
<protein>
    <submittedName>
        <fullName evidence="11">Endonuclease/exonuclease/phosphatase family protein</fullName>
    </submittedName>
</protein>
<dbReference type="GO" id="GO:0006281">
    <property type="term" value="P:DNA repair"/>
    <property type="evidence" value="ECO:0007669"/>
    <property type="project" value="UniProtKB-KW"/>
</dbReference>
<keyword evidence="11" id="KW-0255">Endonuclease</keyword>
<feature type="domain" description="Endonuclease/exonuclease/phosphatase" evidence="10">
    <location>
        <begin position="105"/>
        <end position="353"/>
    </location>
</feature>
<keyword evidence="7" id="KW-0460">Magnesium</keyword>
<dbReference type="Proteomes" id="UP000823862">
    <property type="component" value="Unassembled WGS sequence"/>
</dbReference>
<evidence type="ECO:0000256" key="1">
    <source>
        <dbReference type="ARBA" id="ARBA00001936"/>
    </source>
</evidence>
<dbReference type="CDD" id="cd09084">
    <property type="entry name" value="EEP-2"/>
    <property type="match status" value="1"/>
</dbReference>
<evidence type="ECO:0000256" key="9">
    <source>
        <dbReference type="SAM" id="Phobius"/>
    </source>
</evidence>
<keyword evidence="9" id="KW-0812">Transmembrane</keyword>
<dbReference type="InterPro" id="IPR036691">
    <property type="entry name" value="Endo/exonu/phosph_ase_sf"/>
</dbReference>
<evidence type="ECO:0000313" key="11">
    <source>
        <dbReference type="EMBL" id="HJA86393.1"/>
    </source>
</evidence>
<evidence type="ECO:0000256" key="3">
    <source>
        <dbReference type="ARBA" id="ARBA00022722"/>
    </source>
</evidence>
<dbReference type="GO" id="GO:0016787">
    <property type="term" value="F:hydrolase activity"/>
    <property type="evidence" value="ECO:0007669"/>
    <property type="project" value="UniProtKB-KW"/>
</dbReference>
<feature type="transmembrane region" description="Helical" evidence="9">
    <location>
        <begin position="7"/>
        <end position="32"/>
    </location>
</feature>
<organism evidence="11 12">
    <name type="scientific">Candidatus Bacteroides avicola</name>
    <dbReference type="NCBI Taxonomy" id="2838468"/>
    <lineage>
        <taxon>Bacteria</taxon>
        <taxon>Pseudomonadati</taxon>
        <taxon>Bacteroidota</taxon>
        <taxon>Bacteroidia</taxon>
        <taxon>Bacteroidales</taxon>
        <taxon>Bacteroidaceae</taxon>
        <taxon>Bacteroides</taxon>
    </lineage>
</organism>
<evidence type="ECO:0000313" key="12">
    <source>
        <dbReference type="Proteomes" id="UP000823862"/>
    </source>
</evidence>
<comment type="cofactor">
    <cofactor evidence="2">
        <name>Mg(2+)</name>
        <dbReference type="ChEBI" id="CHEBI:18420"/>
    </cofactor>
</comment>
<keyword evidence="3" id="KW-0540">Nuclease</keyword>
<evidence type="ECO:0000256" key="4">
    <source>
        <dbReference type="ARBA" id="ARBA00022723"/>
    </source>
</evidence>
<dbReference type="Gene3D" id="3.60.10.10">
    <property type="entry name" value="Endonuclease/exonuclease/phosphatase"/>
    <property type="match status" value="1"/>
</dbReference>
<dbReference type="SUPFAM" id="SSF56219">
    <property type="entry name" value="DNase I-like"/>
    <property type="match status" value="1"/>
</dbReference>
<evidence type="ECO:0000256" key="5">
    <source>
        <dbReference type="ARBA" id="ARBA00022763"/>
    </source>
</evidence>
<dbReference type="PANTHER" id="PTHR15822">
    <property type="entry name" value="TRAF AND TNF RECEPTOR-ASSOCIATED PROTEIN"/>
    <property type="match status" value="1"/>
</dbReference>
<dbReference type="AlphaFoldDB" id="A0A9D2HYG0"/>
<comment type="caution">
    <text evidence="11">The sequence shown here is derived from an EMBL/GenBank/DDBJ whole genome shotgun (WGS) entry which is preliminary data.</text>
</comment>
<evidence type="ECO:0000259" key="10">
    <source>
        <dbReference type="Pfam" id="PF03372"/>
    </source>
</evidence>
<evidence type="ECO:0000256" key="6">
    <source>
        <dbReference type="ARBA" id="ARBA00022801"/>
    </source>
</evidence>
<dbReference type="Pfam" id="PF03372">
    <property type="entry name" value="Exo_endo_phos"/>
    <property type="match status" value="1"/>
</dbReference>
<evidence type="ECO:0000256" key="7">
    <source>
        <dbReference type="ARBA" id="ARBA00022842"/>
    </source>
</evidence>
<dbReference type="GO" id="GO:0046872">
    <property type="term" value="F:metal ion binding"/>
    <property type="evidence" value="ECO:0007669"/>
    <property type="project" value="UniProtKB-KW"/>
</dbReference>
<dbReference type="EMBL" id="DWZI01000046">
    <property type="protein sequence ID" value="HJA86393.1"/>
    <property type="molecule type" value="Genomic_DNA"/>
</dbReference>
<keyword evidence="4" id="KW-0479">Metal-binding</keyword>
<keyword evidence="8" id="KW-0234">DNA repair</keyword>
<comment type="cofactor">
    <cofactor evidence="1">
        <name>Mn(2+)</name>
        <dbReference type="ChEBI" id="CHEBI:29035"/>
    </cofactor>
</comment>
<dbReference type="GO" id="GO:0004519">
    <property type="term" value="F:endonuclease activity"/>
    <property type="evidence" value="ECO:0007669"/>
    <property type="project" value="UniProtKB-KW"/>
</dbReference>
<feature type="transmembrane region" description="Helical" evidence="9">
    <location>
        <begin position="38"/>
        <end position="63"/>
    </location>
</feature>
<dbReference type="InterPro" id="IPR005135">
    <property type="entry name" value="Endo/exonuclease/phosphatase"/>
</dbReference>
<keyword evidence="9" id="KW-0472">Membrane</keyword>
<reference evidence="11" key="1">
    <citation type="journal article" date="2021" name="PeerJ">
        <title>Extensive microbial diversity within the chicken gut microbiome revealed by metagenomics and culture.</title>
        <authorList>
            <person name="Gilroy R."/>
            <person name="Ravi A."/>
            <person name="Getino M."/>
            <person name="Pursley I."/>
            <person name="Horton D.L."/>
            <person name="Alikhan N.F."/>
            <person name="Baker D."/>
            <person name="Gharbi K."/>
            <person name="Hall N."/>
            <person name="Watson M."/>
            <person name="Adriaenssens E.M."/>
            <person name="Foster-Nyarko E."/>
            <person name="Jarju S."/>
            <person name="Secka A."/>
            <person name="Antonio M."/>
            <person name="Oren A."/>
            <person name="Chaudhuri R.R."/>
            <person name="La Ragione R."/>
            <person name="Hildebrand F."/>
            <person name="Pallen M.J."/>
        </authorList>
    </citation>
    <scope>NUCLEOTIDE SEQUENCE</scope>
    <source>
        <strain evidence="11">ChiHjej12B11-9795</strain>
    </source>
</reference>
<accession>A0A9D2HYG0</accession>
<keyword evidence="9" id="KW-1133">Transmembrane helix</keyword>
<name>A0A9D2HYG0_9BACE</name>
<proteinExistence type="predicted"/>
<reference evidence="11" key="2">
    <citation type="submission" date="2021-04" db="EMBL/GenBank/DDBJ databases">
        <authorList>
            <person name="Gilroy R."/>
        </authorList>
    </citation>
    <scope>NUCLEOTIDE SEQUENCE</scope>
    <source>
        <strain evidence="11">ChiHjej12B11-9795</strain>
    </source>
</reference>
<dbReference type="PANTHER" id="PTHR15822:SF4">
    <property type="entry name" value="TYROSYL-DNA PHOSPHODIESTERASE 2"/>
    <property type="match status" value="1"/>
</dbReference>
<evidence type="ECO:0000256" key="2">
    <source>
        <dbReference type="ARBA" id="ARBA00001946"/>
    </source>
</evidence>
<dbReference type="InterPro" id="IPR051547">
    <property type="entry name" value="TDP2-like"/>
</dbReference>
<evidence type="ECO:0000256" key="8">
    <source>
        <dbReference type="ARBA" id="ARBA00023204"/>
    </source>
</evidence>
<sequence length="366" mass="40783">MKHLGRLVVAVILGANLLFTVLLLAAAYSPWIQPVRHPVLACMGLTFPIFLLTEMVFLLFWMLFQQYRCALLPLLGLLLCIPQSQTYFPLHFRTDTLPSGSIKVLSYNIMGFGDGTPKGKDNPILTYLKESGADIICLQEYAAGRSHKHPSQRDIESALSDWPYHRIDAVGKNQGNRIACYSKLPILSVQPLKYASASNGSVAYELLWGKDTLLLINNHLESNKLNPEDKEVYEDLLRDPEKDKMKKGIRHLVGKLANAAAIRAPQADTIARTVATSSHRYIVVCGDFNDSPISYAHRVACQGLKDAFSTSGCGPGISYNRNKFYFRIDNLLVSPALKAYNCRVDHTIRHSDHYPIACHVAKAGKK</sequence>